<accession>A0A926USG4</accession>
<dbReference type="InterPro" id="IPR020994">
    <property type="entry name" value="Uncharacterised_Ca-bd_CcbP"/>
</dbReference>
<keyword evidence="2" id="KW-1185">Reference proteome</keyword>
<sequence length="71" mass="8635">MTKQEKDPIREKRIDYEIVVDAYDAEERAIGWYYYLADKISFPFLAKWKKTNKKTGAIADWKYWVDKGYEF</sequence>
<dbReference type="Gene3D" id="6.10.140.400">
    <property type="match status" value="2"/>
</dbReference>
<organism evidence="1 2">
    <name type="scientific">Pseudanabaena cinerea FACHB-1277</name>
    <dbReference type="NCBI Taxonomy" id="2949581"/>
    <lineage>
        <taxon>Bacteria</taxon>
        <taxon>Bacillati</taxon>
        <taxon>Cyanobacteriota</taxon>
        <taxon>Cyanophyceae</taxon>
        <taxon>Pseudanabaenales</taxon>
        <taxon>Pseudanabaenaceae</taxon>
        <taxon>Pseudanabaena</taxon>
        <taxon>Pseudanabaena cinerea</taxon>
    </lineage>
</organism>
<name>A0A926USG4_9CYAN</name>
<proteinExistence type="predicted"/>
<reference evidence="1" key="2">
    <citation type="submission" date="2020-08" db="EMBL/GenBank/DDBJ databases">
        <authorList>
            <person name="Chen M."/>
            <person name="Teng W."/>
            <person name="Zhao L."/>
            <person name="Hu C."/>
            <person name="Zhou Y."/>
            <person name="Han B."/>
            <person name="Song L."/>
            <person name="Shu W."/>
        </authorList>
    </citation>
    <scope>NUCLEOTIDE SEQUENCE</scope>
    <source>
        <strain evidence="1">FACHB-1277</strain>
    </source>
</reference>
<dbReference type="EMBL" id="JACJPY010000025">
    <property type="protein sequence ID" value="MBD2150416.1"/>
    <property type="molecule type" value="Genomic_DNA"/>
</dbReference>
<reference evidence="1" key="1">
    <citation type="journal article" date="2015" name="ISME J.">
        <title>Draft Genome Sequence of Streptomyces incarnatus NRRL8089, which Produces the Nucleoside Antibiotic Sinefungin.</title>
        <authorList>
            <person name="Oshima K."/>
            <person name="Hattori M."/>
            <person name="Shimizu H."/>
            <person name="Fukuda K."/>
            <person name="Nemoto M."/>
            <person name="Inagaki K."/>
            <person name="Tamura T."/>
        </authorList>
    </citation>
    <scope>NUCLEOTIDE SEQUENCE</scope>
    <source>
        <strain evidence="1">FACHB-1277</strain>
    </source>
</reference>
<protein>
    <submittedName>
        <fullName evidence="1">Uncharacterized protein</fullName>
    </submittedName>
</protein>
<dbReference type="RefSeq" id="WP_190350782.1">
    <property type="nucleotide sequence ID" value="NZ_JACJPY010000025.1"/>
</dbReference>
<comment type="caution">
    <text evidence="1">The sequence shown here is derived from an EMBL/GenBank/DDBJ whole genome shotgun (WGS) entry which is preliminary data.</text>
</comment>
<dbReference type="AlphaFoldDB" id="A0A926USG4"/>
<dbReference type="Proteomes" id="UP000631421">
    <property type="component" value="Unassembled WGS sequence"/>
</dbReference>
<evidence type="ECO:0000313" key="1">
    <source>
        <dbReference type="EMBL" id="MBD2150416.1"/>
    </source>
</evidence>
<gene>
    <name evidence="1" type="ORF">H6F44_09835</name>
</gene>
<evidence type="ECO:0000313" key="2">
    <source>
        <dbReference type="Proteomes" id="UP000631421"/>
    </source>
</evidence>
<dbReference type="Pfam" id="PF11535">
    <property type="entry name" value="Calci_bind_CcbP"/>
    <property type="match status" value="1"/>
</dbReference>